<comment type="caution">
    <text evidence="3">The sequence shown here is derived from an EMBL/GenBank/DDBJ whole genome shotgun (WGS) entry which is preliminary data.</text>
</comment>
<organism evidence="3 4">
    <name type="scientific">Araneus ventricosus</name>
    <name type="common">Orbweaver spider</name>
    <name type="synonym">Epeira ventricosa</name>
    <dbReference type="NCBI Taxonomy" id="182803"/>
    <lineage>
        <taxon>Eukaryota</taxon>
        <taxon>Metazoa</taxon>
        <taxon>Ecdysozoa</taxon>
        <taxon>Arthropoda</taxon>
        <taxon>Chelicerata</taxon>
        <taxon>Arachnida</taxon>
        <taxon>Araneae</taxon>
        <taxon>Araneomorphae</taxon>
        <taxon>Entelegynae</taxon>
        <taxon>Araneoidea</taxon>
        <taxon>Araneidae</taxon>
        <taxon>Araneus</taxon>
    </lineage>
</organism>
<name>A0A4Y2RSC0_ARAVE</name>
<proteinExistence type="predicted"/>
<evidence type="ECO:0000256" key="2">
    <source>
        <dbReference type="SAM" id="Phobius"/>
    </source>
</evidence>
<keyword evidence="4" id="KW-1185">Reference proteome</keyword>
<keyword evidence="2" id="KW-0812">Transmembrane</keyword>
<keyword evidence="2" id="KW-0472">Membrane</keyword>
<feature type="transmembrane region" description="Helical" evidence="2">
    <location>
        <begin position="88"/>
        <end position="108"/>
    </location>
</feature>
<evidence type="ECO:0000256" key="1">
    <source>
        <dbReference type="SAM" id="MobiDB-lite"/>
    </source>
</evidence>
<evidence type="ECO:0000313" key="4">
    <source>
        <dbReference type="Proteomes" id="UP000499080"/>
    </source>
</evidence>
<dbReference type="AlphaFoldDB" id="A0A4Y2RSC0"/>
<feature type="region of interest" description="Disordered" evidence="1">
    <location>
        <begin position="1"/>
        <end position="22"/>
    </location>
</feature>
<feature type="compositionally biased region" description="Polar residues" evidence="1">
    <location>
        <begin position="1"/>
        <end position="16"/>
    </location>
</feature>
<reference evidence="3 4" key="1">
    <citation type="journal article" date="2019" name="Sci. Rep.">
        <title>Orb-weaving spider Araneus ventricosus genome elucidates the spidroin gene catalogue.</title>
        <authorList>
            <person name="Kono N."/>
            <person name="Nakamura H."/>
            <person name="Ohtoshi R."/>
            <person name="Moran D.A.P."/>
            <person name="Shinohara A."/>
            <person name="Yoshida Y."/>
            <person name="Fujiwara M."/>
            <person name="Mori M."/>
            <person name="Tomita M."/>
            <person name="Arakawa K."/>
        </authorList>
    </citation>
    <scope>NUCLEOTIDE SEQUENCE [LARGE SCALE GENOMIC DNA]</scope>
</reference>
<protein>
    <submittedName>
        <fullName evidence="3">Uncharacterized protein</fullName>
    </submittedName>
</protein>
<keyword evidence="2" id="KW-1133">Transmembrane helix</keyword>
<sequence length="117" mass="13441">MSRWTKCSQNSILSNENSRKRQRNMKVRFAENVRVKIQSAKRETRRKVHKKISEIKENILTIPNGLCVIRIASTPVIGYLVLSELYTLSLGLVIFAGFTDIVSIILLGDNLFQLFLF</sequence>
<dbReference type="OrthoDB" id="10020554at2759"/>
<dbReference type="EMBL" id="BGPR01018284">
    <property type="protein sequence ID" value="GBN78732.1"/>
    <property type="molecule type" value="Genomic_DNA"/>
</dbReference>
<gene>
    <name evidence="3" type="ORF">AVEN_112536_1</name>
</gene>
<dbReference type="Proteomes" id="UP000499080">
    <property type="component" value="Unassembled WGS sequence"/>
</dbReference>
<evidence type="ECO:0000313" key="3">
    <source>
        <dbReference type="EMBL" id="GBN78732.1"/>
    </source>
</evidence>
<accession>A0A4Y2RSC0</accession>
<feature type="transmembrane region" description="Helical" evidence="2">
    <location>
        <begin position="59"/>
        <end position="82"/>
    </location>
</feature>